<evidence type="ECO:0000256" key="16">
    <source>
        <dbReference type="ARBA" id="ARBA00040883"/>
    </source>
</evidence>
<dbReference type="EMBL" id="NXIF01000021">
    <property type="protein sequence ID" value="PKI81177.1"/>
    <property type="molecule type" value="Genomic_DNA"/>
</dbReference>
<dbReference type="OrthoDB" id="5347692at2"/>
<dbReference type="EC" id="2.7.1.33" evidence="7"/>
<dbReference type="Pfam" id="PF03309">
    <property type="entry name" value="Pan_kinase"/>
    <property type="match status" value="1"/>
</dbReference>
<evidence type="ECO:0000256" key="11">
    <source>
        <dbReference type="ARBA" id="ARBA00022777"/>
    </source>
</evidence>
<dbReference type="Gene3D" id="3.30.420.40">
    <property type="match status" value="2"/>
</dbReference>
<name>A0A2N1J3N4_9BACT</name>
<sequence length="208" mass="23950">MILCDIGNTTIHFLIDKEEKRYFLDEKIPNFKEKIYYVSVNEKGTLKLKQSNNELVNIQDYFEFETNYKGMGIDRKIACYGYENAIIVDAGSAITVDIINNKKHEGGFILAGIKAMKDLYPNISLKLKFDFNTKVNLDKIPLCTQDAISYAILQSIIQPIENIRKKQKIIFTGGDGEFLSKYFKNSIYKKDLIFENMKRIINANDCIA</sequence>
<comment type="similarity">
    <text evidence="15">Belongs to the type III pantothenate kinase family.</text>
</comment>
<comment type="cofactor">
    <cofactor evidence="3">
        <name>NH4(+)</name>
        <dbReference type="ChEBI" id="CHEBI:28938"/>
    </cofactor>
</comment>
<keyword evidence="14" id="KW-0173">Coenzyme A biosynthesis</keyword>
<evidence type="ECO:0000313" key="17">
    <source>
        <dbReference type="EMBL" id="PKI81177.1"/>
    </source>
</evidence>
<evidence type="ECO:0000256" key="2">
    <source>
        <dbReference type="ARBA" id="ARBA00001958"/>
    </source>
</evidence>
<dbReference type="PANTHER" id="PTHR34265:SF1">
    <property type="entry name" value="TYPE III PANTOTHENATE KINASE"/>
    <property type="match status" value="1"/>
</dbReference>
<comment type="pathway">
    <text evidence="5">Cofactor biosynthesis; coenzyme A biosynthesis; CoA from (R)-pantothenate: step 1/5.</text>
</comment>
<dbReference type="UniPathway" id="UPA00241">
    <property type="reaction ID" value="UER00352"/>
</dbReference>
<keyword evidence="12" id="KW-0067">ATP-binding</keyword>
<dbReference type="GO" id="GO:0005737">
    <property type="term" value="C:cytoplasm"/>
    <property type="evidence" value="ECO:0007669"/>
    <property type="project" value="UniProtKB-SubCell"/>
</dbReference>
<dbReference type="InterPro" id="IPR043129">
    <property type="entry name" value="ATPase_NBD"/>
</dbReference>
<evidence type="ECO:0000256" key="13">
    <source>
        <dbReference type="ARBA" id="ARBA00022958"/>
    </source>
</evidence>
<comment type="subcellular location">
    <subcellularLocation>
        <location evidence="4">Cytoplasm</location>
    </subcellularLocation>
</comment>
<evidence type="ECO:0000256" key="5">
    <source>
        <dbReference type="ARBA" id="ARBA00005225"/>
    </source>
</evidence>
<dbReference type="GO" id="GO:0004594">
    <property type="term" value="F:pantothenate kinase activity"/>
    <property type="evidence" value="ECO:0007669"/>
    <property type="project" value="UniProtKB-EC"/>
</dbReference>
<evidence type="ECO:0000256" key="6">
    <source>
        <dbReference type="ARBA" id="ARBA00011738"/>
    </source>
</evidence>
<dbReference type="InterPro" id="IPR004619">
    <property type="entry name" value="Type_III_PanK"/>
</dbReference>
<evidence type="ECO:0000256" key="1">
    <source>
        <dbReference type="ARBA" id="ARBA00001206"/>
    </source>
</evidence>
<evidence type="ECO:0000256" key="9">
    <source>
        <dbReference type="ARBA" id="ARBA00022679"/>
    </source>
</evidence>
<comment type="cofactor">
    <cofactor evidence="2">
        <name>K(+)</name>
        <dbReference type="ChEBI" id="CHEBI:29103"/>
    </cofactor>
</comment>
<evidence type="ECO:0000256" key="8">
    <source>
        <dbReference type="ARBA" id="ARBA00022490"/>
    </source>
</evidence>
<evidence type="ECO:0000256" key="12">
    <source>
        <dbReference type="ARBA" id="ARBA00022840"/>
    </source>
</evidence>
<evidence type="ECO:0000256" key="14">
    <source>
        <dbReference type="ARBA" id="ARBA00022993"/>
    </source>
</evidence>
<proteinExistence type="inferred from homology"/>
<gene>
    <name evidence="17" type="ORF">CP960_05375</name>
</gene>
<evidence type="ECO:0000256" key="7">
    <source>
        <dbReference type="ARBA" id="ARBA00012102"/>
    </source>
</evidence>
<reference evidence="17 18" key="1">
    <citation type="submission" date="2017-09" db="EMBL/GenBank/DDBJ databases">
        <title>Genomics of the genus Arcobacter.</title>
        <authorList>
            <person name="Perez-Cataluna A."/>
            <person name="Figueras M.J."/>
            <person name="Salas-Masso N."/>
        </authorList>
    </citation>
    <scope>NUCLEOTIDE SEQUENCE [LARGE SCALE GENOMIC DNA]</scope>
    <source>
        <strain evidence="17 18">DSM 18005</strain>
    </source>
</reference>
<evidence type="ECO:0000256" key="4">
    <source>
        <dbReference type="ARBA" id="ARBA00004496"/>
    </source>
</evidence>
<protein>
    <recommendedName>
        <fullName evidence="16">Type III pantothenate kinase</fullName>
        <ecNumber evidence="7">2.7.1.33</ecNumber>
    </recommendedName>
</protein>
<keyword evidence="9" id="KW-0808">Transferase</keyword>
<dbReference type="SUPFAM" id="SSF53067">
    <property type="entry name" value="Actin-like ATPase domain"/>
    <property type="match status" value="2"/>
</dbReference>
<comment type="caution">
    <text evidence="17">The sequence shown here is derived from an EMBL/GenBank/DDBJ whole genome shotgun (WGS) entry which is preliminary data.</text>
</comment>
<keyword evidence="13" id="KW-0630">Potassium</keyword>
<evidence type="ECO:0000256" key="3">
    <source>
        <dbReference type="ARBA" id="ARBA00001972"/>
    </source>
</evidence>
<dbReference type="AlphaFoldDB" id="A0A2N1J3N4"/>
<dbReference type="Proteomes" id="UP000233248">
    <property type="component" value="Unassembled WGS sequence"/>
</dbReference>
<dbReference type="KEGG" id="ahs:AHALO_0364"/>
<accession>A0A2N1J3N4</accession>
<keyword evidence="10" id="KW-0547">Nucleotide-binding</keyword>
<keyword evidence="18" id="KW-1185">Reference proteome</keyword>
<evidence type="ECO:0000256" key="10">
    <source>
        <dbReference type="ARBA" id="ARBA00022741"/>
    </source>
</evidence>
<dbReference type="GO" id="GO:0015937">
    <property type="term" value="P:coenzyme A biosynthetic process"/>
    <property type="evidence" value="ECO:0007669"/>
    <property type="project" value="UniProtKB-UniPathway"/>
</dbReference>
<organism evidence="17 18">
    <name type="scientific">Malaciobacter halophilus</name>
    <dbReference type="NCBI Taxonomy" id="197482"/>
    <lineage>
        <taxon>Bacteria</taxon>
        <taxon>Pseudomonadati</taxon>
        <taxon>Campylobacterota</taxon>
        <taxon>Epsilonproteobacteria</taxon>
        <taxon>Campylobacterales</taxon>
        <taxon>Arcobacteraceae</taxon>
        <taxon>Malaciobacter</taxon>
    </lineage>
</organism>
<evidence type="ECO:0000256" key="15">
    <source>
        <dbReference type="ARBA" id="ARBA00038036"/>
    </source>
</evidence>
<dbReference type="GO" id="GO:0005524">
    <property type="term" value="F:ATP binding"/>
    <property type="evidence" value="ECO:0007669"/>
    <property type="project" value="UniProtKB-KW"/>
</dbReference>
<dbReference type="NCBIfam" id="NF009872">
    <property type="entry name" value="PRK13333.1"/>
    <property type="match status" value="1"/>
</dbReference>
<dbReference type="PANTHER" id="PTHR34265">
    <property type="entry name" value="TYPE III PANTOTHENATE KINASE"/>
    <property type="match status" value="1"/>
</dbReference>
<evidence type="ECO:0000313" key="18">
    <source>
        <dbReference type="Proteomes" id="UP000233248"/>
    </source>
</evidence>
<keyword evidence="8" id="KW-0963">Cytoplasm</keyword>
<dbReference type="NCBIfam" id="TIGR00671">
    <property type="entry name" value="baf"/>
    <property type="match status" value="1"/>
</dbReference>
<comment type="catalytic activity">
    <reaction evidence="1">
        <text>(R)-pantothenate + ATP = (R)-4'-phosphopantothenate + ADP + H(+)</text>
        <dbReference type="Rhea" id="RHEA:16373"/>
        <dbReference type="ChEBI" id="CHEBI:10986"/>
        <dbReference type="ChEBI" id="CHEBI:15378"/>
        <dbReference type="ChEBI" id="CHEBI:29032"/>
        <dbReference type="ChEBI" id="CHEBI:30616"/>
        <dbReference type="ChEBI" id="CHEBI:456216"/>
        <dbReference type="EC" id="2.7.1.33"/>
    </reaction>
</comment>
<keyword evidence="11 17" id="KW-0418">Kinase</keyword>
<dbReference type="RefSeq" id="WP_101184391.1">
    <property type="nucleotide sequence ID" value="NZ_CP031218.1"/>
</dbReference>
<comment type="subunit">
    <text evidence="6">Homodimer.</text>
</comment>